<dbReference type="EMBL" id="CP030941">
    <property type="protein sequence ID" value="UUP18682.1"/>
    <property type="molecule type" value="Genomic_DNA"/>
</dbReference>
<feature type="region of interest" description="Disordered" evidence="4">
    <location>
        <begin position="1"/>
        <end position="32"/>
    </location>
</feature>
<evidence type="ECO:0000313" key="8">
    <source>
        <dbReference type="Proteomes" id="UP001342418"/>
    </source>
</evidence>
<dbReference type="InterPro" id="IPR036259">
    <property type="entry name" value="MFS_trans_sf"/>
</dbReference>
<feature type="domain" description="Major facilitator superfamily (MFS) profile" evidence="6">
    <location>
        <begin position="38"/>
        <end position="434"/>
    </location>
</feature>
<feature type="transmembrane region" description="Helical" evidence="5">
    <location>
        <begin position="41"/>
        <end position="65"/>
    </location>
</feature>
<feature type="transmembrane region" description="Helical" evidence="5">
    <location>
        <begin position="130"/>
        <end position="152"/>
    </location>
</feature>
<dbReference type="SUPFAM" id="SSF103473">
    <property type="entry name" value="MFS general substrate transporter"/>
    <property type="match status" value="1"/>
</dbReference>
<protein>
    <recommendedName>
        <fullName evidence="6">Major facilitator superfamily (MFS) profile domain-containing protein</fullName>
    </recommendedName>
</protein>
<feature type="transmembrane region" description="Helical" evidence="5">
    <location>
        <begin position="255"/>
        <end position="279"/>
    </location>
</feature>
<feature type="transmembrane region" description="Helical" evidence="5">
    <location>
        <begin position="291"/>
        <end position="313"/>
    </location>
</feature>
<sequence length="440" mass="43405">MQRRLGFEDPADGMTAPHPTASAPPEPAAHAGGQRRRTLTVLALATAFGSAGLAAGGTAGGLLAVEITGTQAVAGLPIGALIIGQALSAILMAVLTHRSGRGRSLAIGYLLGIAGAAIVALAAVTGSLFVLLVGSLLLGGGNSAVFLARYAAAEIGGEAVRGKAIGAVLFAASIGAIASPNLLGPSSQLATVLNLPALTGLYLVAILCFSAAGLLLAVASLRPRSHGQAGAALLGQRTAQAVSSRQIVSGLGQGSAWTCLLLLAIVNLVMVAVMAIAPIQLDRHGTDLNTVGLVVAIHVAGMFLPSPLSGWLADRIGAWAVARAGALSITAAMVTGILLDMDDVLAMSAMLFLLGVGWNLGIVGGSALLVTSVPSSVRPSAEGIGEVAMGLAAGTGAALAGPVVLAGGFAALCAMGALMAATAAMLPFLASGYRHVKRRS</sequence>
<dbReference type="PANTHER" id="PTHR23534">
    <property type="entry name" value="MFS PERMEASE"/>
    <property type="match status" value="1"/>
</dbReference>
<evidence type="ECO:0000256" key="1">
    <source>
        <dbReference type="ARBA" id="ARBA00022692"/>
    </source>
</evidence>
<evidence type="ECO:0000313" key="7">
    <source>
        <dbReference type="EMBL" id="UUP18682.1"/>
    </source>
</evidence>
<evidence type="ECO:0000256" key="4">
    <source>
        <dbReference type="SAM" id="MobiDB-lite"/>
    </source>
</evidence>
<feature type="transmembrane region" description="Helical" evidence="5">
    <location>
        <begin position="345"/>
        <end position="371"/>
    </location>
</feature>
<name>A0ABY5MLI9_9HYPH</name>
<feature type="transmembrane region" description="Helical" evidence="5">
    <location>
        <begin position="106"/>
        <end position="124"/>
    </location>
</feature>
<feature type="transmembrane region" description="Helical" evidence="5">
    <location>
        <begin position="195"/>
        <end position="218"/>
    </location>
</feature>
<feature type="transmembrane region" description="Helical" evidence="5">
    <location>
        <begin position="71"/>
        <end position="94"/>
    </location>
</feature>
<keyword evidence="3 5" id="KW-0472">Membrane</keyword>
<keyword evidence="1 5" id="KW-0812">Transmembrane</keyword>
<accession>A0ABY5MLI9</accession>
<dbReference type="Pfam" id="PF07690">
    <property type="entry name" value="MFS_1"/>
    <property type="match status" value="1"/>
</dbReference>
<feature type="transmembrane region" description="Helical" evidence="5">
    <location>
        <begin position="320"/>
        <end position="339"/>
    </location>
</feature>
<evidence type="ECO:0000256" key="2">
    <source>
        <dbReference type="ARBA" id="ARBA00022989"/>
    </source>
</evidence>
<gene>
    <name evidence="7" type="ORF">NTH_03166</name>
</gene>
<dbReference type="Proteomes" id="UP001342418">
    <property type="component" value="Chromosome"/>
</dbReference>
<evidence type="ECO:0000256" key="3">
    <source>
        <dbReference type="ARBA" id="ARBA00023136"/>
    </source>
</evidence>
<dbReference type="InterPro" id="IPR020846">
    <property type="entry name" value="MFS_dom"/>
</dbReference>
<evidence type="ECO:0000259" key="6">
    <source>
        <dbReference type="PROSITE" id="PS50850"/>
    </source>
</evidence>
<dbReference type="PANTHER" id="PTHR23534:SF1">
    <property type="entry name" value="MAJOR FACILITATOR SUPERFAMILY PROTEIN"/>
    <property type="match status" value="1"/>
</dbReference>
<feature type="transmembrane region" description="Helical" evidence="5">
    <location>
        <begin position="164"/>
        <end position="183"/>
    </location>
</feature>
<dbReference type="InterPro" id="IPR011701">
    <property type="entry name" value="MFS"/>
</dbReference>
<keyword evidence="2 5" id="KW-1133">Transmembrane helix</keyword>
<evidence type="ECO:0000256" key="5">
    <source>
        <dbReference type="SAM" id="Phobius"/>
    </source>
</evidence>
<feature type="transmembrane region" description="Helical" evidence="5">
    <location>
        <begin position="383"/>
        <end position="403"/>
    </location>
</feature>
<keyword evidence="8" id="KW-1185">Reference proteome</keyword>
<proteinExistence type="predicted"/>
<organism evidence="7 8">
    <name type="scientific">Nitratireductor thuwali</name>
    <dbReference type="NCBI Taxonomy" id="2267699"/>
    <lineage>
        <taxon>Bacteria</taxon>
        <taxon>Pseudomonadati</taxon>
        <taxon>Pseudomonadota</taxon>
        <taxon>Alphaproteobacteria</taxon>
        <taxon>Hyphomicrobiales</taxon>
        <taxon>Phyllobacteriaceae</taxon>
        <taxon>Nitratireductor</taxon>
    </lineage>
</organism>
<feature type="transmembrane region" description="Helical" evidence="5">
    <location>
        <begin position="409"/>
        <end position="430"/>
    </location>
</feature>
<dbReference type="Gene3D" id="1.20.1250.20">
    <property type="entry name" value="MFS general substrate transporter like domains"/>
    <property type="match status" value="1"/>
</dbReference>
<reference evidence="7 8" key="1">
    <citation type="submission" date="2018-07" db="EMBL/GenBank/DDBJ databases">
        <title>Genome sequence of Nitratireductor thuwali#1536.</title>
        <authorList>
            <person name="Michoud G."/>
            <person name="Merlino G."/>
            <person name="Sefrji F.O."/>
            <person name="Daffonchio D."/>
        </authorList>
    </citation>
    <scope>NUCLEOTIDE SEQUENCE [LARGE SCALE GENOMIC DNA]</scope>
    <source>
        <strain evidence="8">Nit1536</strain>
    </source>
</reference>
<dbReference type="PROSITE" id="PS50850">
    <property type="entry name" value="MFS"/>
    <property type="match status" value="1"/>
</dbReference>